<evidence type="ECO:0000313" key="2">
    <source>
        <dbReference type="EMBL" id="MEX1664522.1"/>
    </source>
</evidence>
<feature type="transmembrane region" description="Helical" evidence="1">
    <location>
        <begin position="7"/>
        <end position="25"/>
    </location>
</feature>
<dbReference type="RefSeq" id="WP_368374643.1">
    <property type="nucleotide sequence ID" value="NZ_JBFRYB010000001.1"/>
</dbReference>
<proteinExistence type="predicted"/>
<accession>A0ABV3TSJ3</accession>
<gene>
    <name evidence="2" type="ORF">AB4875_03420</name>
</gene>
<protein>
    <submittedName>
        <fullName evidence="2">DUF1145 domain-containing protein</fullName>
    </submittedName>
</protein>
<keyword evidence="1" id="KW-1133">Transmembrane helix</keyword>
<dbReference type="Proteomes" id="UP001557484">
    <property type="component" value="Unassembled WGS sequence"/>
</dbReference>
<evidence type="ECO:0000313" key="3">
    <source>
        <dbReference type="Proteomes" id="UP001557484"/>
    </source>
</evidence>
<evidence type="ECO:0000256" key="1">
    <source>
        <dbReference type="SAM" id="Phobius"/>
    </source>
</evidence>
<keyword evidence="3" id="KW-1185">Reference proteome</keyword>
<name>A0ABV3TSJ3_9GAMM</name>
<keyword evidence="1" id="KW-0812">Transmembrane</keyword>
<feature type="transmembrane region" description="Helical" evidence="1">
    <location>
        <begin position="31"/>
        <end position="50"/>
    </location>
</feature>
<comment type="caution">
    <text evidence="2">The sequence shown here is derived from an EMBL/GenBank/DDBJ whole genome shotgun (WGS) entry which is preliminary data.</text>
</comment>
<keyword evidence="1" id="KW-0472">Membrane</keyword>
<dbReference type="EMBL" id="JBFRYB010000001">
    <property type="protein sequence ID" value="MEX1664522.1"/>
    <property type="molecule type" value="Genomic_DNA"/>
</dbReference>
<reference evidence="2 3" key="1">
    <citation type="journal article" date="2011" name="Int. J. Syst. Evol. Microbiol.">
        <title>Zhongshania antarctica gen. nov., sp. nov. and Zhongshania guokunii sp. nov., gammaproteobacteria respectively isolated from coastal attached (fast) ice and surface seawater of the Antarctic.</title>
        <authorList>
            <person name="Li H.J."/>
            <person name="Zhang X.Y."/>
            <person name="Chen C.X."/>
            <person name="Zhang Y.J."/>
            <person name="Gao Z.M."/>
            <person name="Yu Y."/>
            <person name="Chen X.L."/>
            <person name="Chen B."/>
            <person name="Zhang Y.Z."/>
        </authorList>
    </citation>
    <scope>NUCLEOTIDE SEQUENCE [LARGE SCALE GENOMIC DNA]</scope>
    <source>
        <strain evidence="2 3">R06B22</strain>
    </source>
</reference>
<sequence>MMTILKIGQLGFWVAFLVNFVFPLLGENSVWLMWGGFAILAAHILECLVFRKDIHRDYSNPIEGYIVVLLFGVLRTGEWMRKKSTSTS</sequence>
<organism evidence="2 3">
    <name type="scientific">Zhongshania arctica</name>
    <dbReference type="NCBI Taxonomy" id="3238302"/>
    <lineage>
        <taxon>Bacteria</taxon>
        <taxon>Pseudomonadati</taxon>
        <taxon>Pseudomonadota</taxon>
        <taxon>Gammaproteobacteria</taxon>
        <taxon>Cellvibrionales</taxon>
        <taxon>Spongiibacteraceae</taxon>
        <taxon>Zhongshania</taxon>
    </lineage>
</organism>